<dbReference type="InterPro" id="IPR029052">
    <property type="entry name" value="Metallo-depent_PP-like"/>
</dbReference>
<dbReference type="PANTHER" id="PTHR37844:SF1">
    <property type="entry name" value="CALCINEURIN-LIKE PHOSPHOESTERASE DOMAIN-CONTAINING PROTEIN"/>
    <property type="match status" value="1"/>
</dbReference>
<organism evidence="2">
    <name type="scientific">viral metagenome</name>
    <dbReference type="NCBI Taxonomy" id="1070528"/>
    <lineage>
        <taxon>unclassified sequences</taxon>
        <taxon>metagenomes</taxon>
        <taxon>organismal metagenomes</taxon>
    </lineage>
</organism>
<feature type="domain" description="Calcineurin-like phosphoesterase" evidence="1">
    <location>
        <begin position="4"/>
        <end position="217"/>
    </location>
</feature>
<dbReference type="AlphaFoldDB" id="A0A6C0JSV5"/>
<dbReference type="Gene3D" id="3.60.21.10">
    <property type="match status" value="1"/>
</dbReference>
<dbReference type="PANTHER" id="PTHR37844">
    <property type="entry name" value="SER/THR PROTEIN PHOSPHATASE SUPERFAMILY (AFU_ORTHOLOGUE AFUA_1G14840)"/>
    <property type="match status" value="1"/>
</dbReference>
<accession>A0A6C0JSV5</accession>
<name>A0A6C0JSV5_9ZZZZ</name>
<reference evidence="2" key="1">
    <citation type="journal article" date="2020" name="Nature">
        <title>Giant virus diversity and host interactions through global metagenomics.</title>
        <authorList>
            <person name="Schulz F."/>
            <person name="Roux S."/>
            <person name="Paez-Espino D."/>
            <person name="Jungbluth S."/>
            <person name="Walsh D.A."/>
            <person name="Denef V.J."/>
            <person name="McMahon K.D."/>
            <person name="Konstantinidis K.T."/>
            <person name="Eloe-Fadrosh E.A."/>
            <person name="Kyrpides N.C."/>
            <person name="Woyke T."/>
        </authorList>
    </citation>
    <scope>NUCLEOTIDE SEQUENCE</scope>
    <source>
        <strain evidence="2">GVMAG-S-1038524-41</strain>
    </source>
</reference>
<dbReference type="EMBL" id="MN740667">
    <property type="protein sequence ID" value="QHU06754.1"/>
    <property type="molecule type" value="Genomic_DNA"/>
</dbReference>
<dbReference type="InterPro" id="IPR004843">
    <property type="entry name" value="Calcineurin-like_PHP"/>
</dbReference>
<evidence type="ECO:0000313" key="2">
    <source>
        <dbReference type="EMBL" id="QHU06754.1"/>
    </source>
</evidence>
<sequence>MTKFQIVSDLHIEYRTTEVPDPLTLIIPSADVLILAGDIGSFYQYDQLKTFLVNLCPHFKVVIYVPGNHEYYTVQGYKPQKMNNLLQNFIRMEKSIDNLYILNRSSAQIEDVCIVGCTLWSDPKTHVPKFIVRIPGMNTRAYSQKHEGDLSYIKKMIKYCQKKEKKLLVITHHCPTYSVITKKKKLKDKYISLYASDLDYLLEKEKVHTWVAGHIHINFDLITEGGTRLVGNQRGKPKDHITDYNKSMVITI</sequence>
<dbReference type="GO" id="GO:0016787">
    <property type="term" value="F:hydrolase activity"/>
    <property type="evidence" value="ECO:0007669"/>
    <property type="project" value="InterPro"/>
</dbReference>
<proteinExistence type="predicted"/>
<dbReference type="SUPFAM" id="SSF56300">
    <property type="entry name" value="Metallo-dependent phosphatases"/>
    <property type="match status" value="1"/>
</dbReference>
<protein>
    <recommendedName>
        <fullName evidence="1">Calcineurin-like phosphoesterase domain-containing protein</fullName>
    </recommendedName>
</protein>
<dbReference type="Pfam" id="PF00149">
    <property type="entry name" value="Metallophos"/>
    <property type="match status" value="1"/>
</dbReference>
<evidence type="ECO:0000259" key="1">
    <source>
        <dbReference type="Pfam" id="PF00149"/>
    </source>
</evidence>